<feature type="chain" id="PRO_5015917426" evidence="1">
    <location>
        <begin position="25"/>
        <end position="142"/>
    </location>
</feature>
<evidence type="ECO:0000313" key="2">
    <source>
        <dbReference type="EMBL" id="PXY40893.1"/>
    </source>
</evidence>
<gene>
    <name evidence="2" type="ORF">DMB65_09960</name>
</gene>
<dbReference type="InterPro" id="IPR024355">
    <property type="entry name" value="TraQ_bacteroidetes"/>
</dbReference>
<evidence type="ECO:0000256" key="1">
    <source>
        <dbReference type="SAM" id="SignalP"/>
    </source>
</evidence>
<dbReference type="Pfam" id="PF12988">
    <property type="entry name" value="TraQ_transposon"/>
    <property type="match status" value="1"/>
</dbReference>
<protein>
    <submittedName>
        <fullName evidence="2">Conjugal transfer protein TraQ</fullName>
    </submittedName>
</protein>
<dbReference type="EMBL" id="QJHK01000007">
    <property type="protein sequence ID" value="PXY40893.1"/>
    <property type="molecule type" value="Genomic_DNA"/>
</dbReference>
<dbReference type="Gene3D" id="2.60.40.2410">
    <property type="entry name" value="Uncharacterised protein PF12988, DUF3872"/>
    <property type="match status" value="1"/>
</dbReference>
<reference evidence="2 3" key="1">
    <citation type="submission" date="2018-05" db="EMBL/GenBank/DDBJ databases">
        <title>Flavobacterium sp. strain IMCC34759, incomplete genome.</title>
        <authorList>
            <person name="Joung Y."/>
            <person name="Cho J."/>
        </authorList>
    </citation>
    <scope>NUCLEOTIDE SEQUENCE [LARGE SCALE GENOMIC DNA]</scope>
    <source>
        <strain evidence="2 3">IMCC34759</strain>
    </source>
</reference>
<dbReference type="AlphaFoldDB" id="A0A2V4BSS5"/>
<feature type="signal peptide" evidence="1">
    <location>
        <begin position="1"/>
        <end position="24"/>
    </location>
</feature>
<proteinExistence type="predicted"/>
<sequence>MKAIFKRSKRAVLAVLMCSFTLLSCDQDKMEIQQDFPFEVKVMPVPKEIARGSTAEIRISIAQNNSYTGAGYFIRYFQFDGNGTLQYYDQPHYLPNDLYQLKSREFRLYYTSQSSVSQSFDVWISDNFGNEKQLSFEFNSSD</sequence>
<evidence type="ECO:0000313" key="3">
    <source>
        <dbReference type="Proteomes" id="UP000247903"/>
    </source>
</evidence>
<keyword evidence="1" id="KW-0732">Signal</keyword>
<comment type="caution">
    <text evidence="2">The sequence shown here is derived from an EMBL/GenBank/DDBJ whole genome shotgun (WGS) entry which is preliminary data.</text>
</comment>
<dbReference type="Proteomes" id="UP000247903">
    <property type="component" value="Unassembled WGS sequence"/>
</dbReference>
<name>A0A2V4BSS5_9FLAO</name>
<keyword evidence="3" id="KW-1185">Reference proteome</keyword>
<dbReference type="InterPro" id="IPR038707">
    <property type="entry name" value="TraQ_sf"/>
</dbReference>
<organism evidence="2 3">
    <name type="scientific">Flavobacterium cheongpyeongense</name>
    <dbReference type="NCBI Taxonomy" id="2212651"/>
    <lineage>
        <taxon>Bacteria</taxon>
        <taxon>Pseudomonadati</taxon>
        <taxon>Bacteroidota</taxon>
        <taxon>Flavobacteriia</taxon>
        <taxon>Flavobacteriales</taxon>
        <taxon>Flavobacteriaceae</taxon>
        <taxon>Flavobacterium</taxon>
    </lineage>
</organism>
<dbReference type="OrthoDB" id="669114at2"/>
<dbReference type="PROSITE" id="PS51257">
    <property type="entry name" value="PROKAR_LIPOPROTEIN"/>
    <property type="match status" value="1"/>
</dbReference>
<accession>A0A2V4BSS5</accession>
<dbReference type="RefSeq" id="WP_110306501.1">
    <property type="nucleotide sequence ID" value="NZ_QJHK01000007.1"/>
</dbReference>